<comment type="similarity">
    <text evidence="7">Belongs to the binding-protein-dependent transport system permease family.</text>
</comment>
<keyword evidence="2 7" id="KW-0813">Transport</keyword>
<dbReference type="CDD" id="cd06261">
    <property type="entry name" value="TM_PBP2"/>
    <property type="match status" value="1"/>
</dbReference>
<evidence type="ECO:0000256" key="3">
    <source>
        <dbReference type="ARBA" id="ARBA00022475"/>
    </source>
</evidence>
<feature type="transmembrane region" description="Helical" evidence="7">
    <location>
        <begin position="283"/>
        <end position="305"/>
    </location>
</feature>
<dbReference type="GO" id="GO:0055085">
    <property type="term" value="P:transmembrane transport"/>
    <property type="evidence" value="ECO:0007669"/>
    <property type="project" value="InterPro"/>
</dbReference>
<feature type="transmembrane region" description="Helical" evidence="7">
    <location>
        <begin position="97"/>
        <end position="116"/>
    </location>
</feature>
<keyword evidence="3" id="KW-1003">Cell membrane</keyword>
<dbReference type="Gene3D" id="1.10.3720.10">
    <property type="entry name" value="MetI-like"/>
    <property type="match status" value="1"/>
</dbReference>
<dbReference type="EMBL" id="BNBO01000077">
    <property type="protein sequence ID" value="GHE24604.1"/>
    <property type="molecule type" value="Genomic_DNA"/>
</dbReference>
<feature type="domain" description="ABC transmembrane type-1" evidence="9">
    <location>
        <begin position="91"/>
        <end position="306"/>
    </location>
</feature>
<feature type="region of interest" description="Disordered" evidence="8">
    <location>
        <begin position="1"/>
        <end position="23"/>
    </location>
</feature>
<reference evidence="10" key="1">
    <citation type="journal article" date="2014" name="Int. J. Syst. Evol. Microbiol.">
        <title>Complete genome sequence of Corynebacterium casei LMG S-19264T (=DSM 44701T), isolated from a smear-ripened cheese.</title>
        <authorList>
            <consortium name="US DOE Joint Genome Institute (JGI-PGF)"/>
            <person name="Walter F."/>
            <person name="Albersmeier A."/>
            <person name="Kalinowski J."/>
            <person name="Ruckert C."/>
        </authorList>
    </citation>
    <scope>NUCLEOTIDE SEQUENCE</scope>
    <source>
        <strain evidence="10">JCM 4646</strain>
    </source>
</reference>
<keyword evidence="6 7" id="KW-0472">Membrane</keyword>
<feature type="transmembrane region" description="Helical" evidence="7">
    <location>
        <begin position="128"/>
        <end position="148"/>
    </location>
</feature>
<dbReference type="Proteomes" id="UP000617734">
    <property type="component" value="Unassembled WGS sequence"/>
</dbReference>
<reference evidence="10" key="2">
    <citation type="submission" date="2020-09" db="EMBL/GenBank/DDBJ databases">
        <authorList>
            <person name="Sun Q."/>
            <person name="Ohkuma M."/>
        </authorList>
    </citation>
    <scope>NUCLEOTIDE SEQUENCE</scope>
    <source>
        <strain evidence="10">JCM 4646</strain>
    </source>
</reference>
<dbReference type="Pfam" id="PF00528">
    <property type="entry name" value="BPD_transp_1"/>
    <property type="match status" value="1"/>
</dbReference>
<evidence type="ECO:0000259" key="9">
    <source>
        <dbReference type="PROSITE" id="PS50928"/>
    </source>
</evidence>
<evidence type="ECO:0000256" key="6">
    <source>
        <dbReference type="ARBA" id="ARBA00023136"/>
    </source>
</evidence>
<keyword evidence="11" id="KW-1185">Reference proteome</keyword>
<evidence type="ECO:0000313" key="10">
    <source>
        <dbReference type="EMBL" id="GHE24604.1"/>
    </source>
</evidence>
<sequence length="314" mass="33981">MALADRTTVRPPAAGPPPTGRRGPRLRRALAPYALISPTVLLLAVFLVVPVGSVVHYALQHHVVNEPYDDAFVGLGNFRAMLGDQRFWDSLAFSAKWVVAEVLLQLLLGLALALIVNETFVGRAMARALVFSPWAVSGVLTTSIWMLLYNPATGVFHYLSEIGVGNAGTSVLGNPDTVFGAAVVAELWRGVPFFAILILADLQSVPKELYEAASIDGAGRVRSFLHVTLPHLRDAIVLATLLRSVWEFNNVDLLYTLTNGGPAGATTSLPLYVAQLARKSYDFGYGSALTTAAFVILLFCSVLYLRLSKFGRQR</sequence>
<evidence type="ECO:0000256" key="1">
    <source>
        <dbReference type="ARBA" id="ARBA00004651"/>
    </source>
</evidence>
<dbReference type="InterPro" id="IPR035906">
    <property type="entry name" value="MetI-like_sf"/>
</dbReference>
<comment type="caution">
    <text evidence="10">The sequence shown here is derived from an EMBL/GenBank/DDBJ whole genome shotgun (WGS) entry which is preliminary data.</text>
</comment>
<evidence type="ECO:0000256" key="7">
    <source>
        <dbReference type="RuleBase" id="RU363032"/>
    </source>
</evidence>
<keyword evidence="5 7" id="KW-1133">Transmembrane helix</keyword>
<dbReference type="PANTHER" id="PTHR43005">
    <property type="entry name" value="BLR7065 PROTEIN"/>
    <property type="match status" value="1"/>
</dbReference>
<proteinExistence type="inferred from homology"/>
<dbReference type="GO" id="GO:0005886">
    <property type="term" value="C:plasma membrane"/>
    <property type="evidence" value="ECO:0007669"/>
    <property type="project" value="UniProtKB-SubCell"/>
</dbReference>
<dbReference type="PROSITE" id="PS50928">
    <property type="entry name" value="ABC_TM1"/>
    <property type="match status" value="1"/>
</dbReference>
<evidence type="ECO:0000256" key="8">
    <source>
        <dbReference type="SAM" id="MobiDB-lite"/>
    </source>
</evidence>
<name>A0A919D8Y5_9ACTN</name>
<evidence type="ECO:0000256" key="2">
    <source>
        <dbReference type="ARBA" id="ARBA00022448"/>
    </source>
</evidence>
<gene>
    <name evidence="10" type="ORF">GCM10018781_75030</name>
</gene>
<keyword evidence="4 7" id="KW-0812">Transmembrane</keyword>
<dbReference type="RefSeq" id="WP_373311420.1">
    <property type="nucleotide sequence ID" value="NZ_BNBO01000077.1"/>
</dbReference>
<evidence type="ECO:0000313" key="11">
    <source>
        <dbReference type="Proteomes" id="UP000617734"/>
    </source>
</evidence>
<dbReference type="AlphaFoldDB" id="A0A919D8Y5"/>
<dbReference type="SUPFAM" id="SSF161098">
    <property type="entry name" value="MetI-like"/>
    <property type="match status" value="1"/>
</dbReference>
<protein>
    <submittedName>
        <fullName evidence="10">Transporter</fullName>
    </submittedName>
</protein>
<comment type="subcellular location">
    <subcellularLocation>
        <location evidence="1 7">Cell membrane</location>
        <topology evidence="1 7">Multi-pass membrane protein</topology>
    </subcellularLocation>
</comment>
<dbReference type="PANTHER" id="PTHR43005:SF2">
    <property type="entry name" value="INTEGRAL MEMBRANE SUGAR TRANSPORT PROTEIN"/>
    <property type="match status" value="1"/>
</dbReference>
<feature type="transmembrane region" description="Helical" evidence="7">
    <location>
        <begin position="30"/>
        <end position="59"/>
    </location>
</feature>
<dbReference type="InterPro" id="IPR000515">
    <property type="entry name" value="MetI-like"/>
</dbReference>
<dbReference type="GeneID" id="95357730"/>
<accession>A0A919D8Y5</accession>
<organism evidence="10 11">
    <name type="scientific">Kitasatospora indigofera</name>
    <dbReference type="NCBI Taxonomy" id="67307"/>
    <lineage>
        <taxon>Bacteria</taxon>
        <taxon>Bacillati</taxon>
        <taxon>Actinomycetota</taxon>
        <taxon>Actinomycetes</taxon>
        <taxon>Kitasatosporales</taxon>
        <taxon>Streptomycetaceae</taxon>
        <taxon>Kitasatospora</taxon>
    </lineage>
</organism>
<evidence type="ECO:0000256" key="5">
    <source>
        <dbReference type="ARBA" id="ARBA00022989"/>
    </source>
</evidence>
<evidence type="ECO:0000256" key="4">
    <source>
        <dbReference type="ARBA" id="ARBA00022692"/>
    </source>
</evidence>